<dbReference type="PRINTS" id="PR00502">
    <property type="entry name" value="NUDIXFAMILY"/>
</dbReference>
<dbReference type="InterPro" id="IPR000086">
    <property type="entry name" value="NUDIX_hydrolase_dom"/>
</dbReference>
<dbReference type="CDD" id="cd04685">
    <property type="entry name" value="NUDIX_Hydrolase"/>
    <property type="match status" value="1"/>
</dbReference>
<evidence type="ECO:0000256" key="1">
    <source>
        <dbReference type="ARBA" id="ARBA00001946"/>
    </source>
</evidence>
<evidence type="ECO:0000256" key="5">
    <source>
        <dbReference type="RuleBase" id="RU003476"/>
    </source>
</evidence>
<keyword evidence="3 5" id="KW-0378">Hydrolase</keyword>
<sequence>MGDNGDEPRFEAVDPQRRPQKQRQAVRVIMIDDHDRVLLFQDTDPGCPGVSWWVTPGGGIDPGETETDAAVRELAEETGYRSRAADLIGPLAVRRAVHGYSDQILVQDETFYAIKVRPFEIDISGHTEDEQLTIAGHRWWPAADLTEPDGWLWPAELAELVALANSPNGAPRDLGVQEESTVPIGS</sequence>
<gene>
    <name evidence="8" type="ORF">BKA15_004799</name>
</gene>
<dbReference type="SUPFAM" id="SSF55811">
    <property type="entry name" value="Nudix"/>
    <property type="match status" value="1"/>
</dbReference>
<dbReference type="PANTHER" id="PTHR43046:SF12">
    <property type="entry name" value="GDP-MANNOSE MANNOSYL HYDROLASE"/>
    <property type="match status" value="1"/>
</dbReference>
<dbReference type="InterPro" id="IPR020084">
    <property type="entry name" value="NUDIX_hydrolase_CS"/>
</dbReference>
<dbReference type="RefSeq" id="WP_179754985.1">
    <property type="nucleotide sequence ID" value="NZ_JACCBU010000001.1"/>
</dbReference>
<dbReference type="Gene3D" id="3.90.79.10">
    <property type="entry name" value="Nucleoside Triphosphate Pyrophosphohydrolase"/>
    <property type="match status" value="1"/>
</dbReference>
<accession>A0A7Y9LE36</accession>
<evidence type="ECO:0000313" key="8">
    <source>
        <dbReference type="EMBL" id="NYE73470.1"/>
    </source>
</evidence>
<evidence type="ECO:0000313" key="9">
    <source>
        <dbReference type="Proteomes" id="UP000569914"/>
    </source>
</evidence>
<evidence type="ECO:0000256" key="6">
    <source>
        <dbReference type="SAM" id="MobiDB-lite"/>
    </source>
</evidence>
<comment type="cofactor">
    <cofactor evidence="1">
        <name>Mg(2+)</name>
        <dbReference type="ChEBI" id="CHEBI:18420"/>
    </cofactor>
</comment>
<keyword evidence="9" id="KW-1185">Reference proteome</keyword>
<comment type="similarity">
    <text evidence="2 5">Belongs to the Nudix hydrolase family.</text>
</comment>
<evidence type="ECO:0000256" key="2">
    <source>
        <dbReference type="ARBA" id="ARBA00005582"/>
    </source>
</evidence>
<evidence type="ECO:0000256" key="4">
    <source>
        <dbReference type="ARBA" id="ARBA00022842"/>
    </source>
</evidence>
<dbReference type="AlphaFoldDB" id="A0A7Y9LE36"/>
<evidence type="ECO:0000259" key="7">
    <source>
        <dbReference type="PROSITE" id="PS51462"/>
    </source>
</evidence>
<dbReference type="PROSITE" id="PS51462">
    <property type="entry name" value="NUDIX"/>
    <property type="match status" value="1"/>
</dbReference>
<proteinExistence type="inferred from homology"/>
<reference evidence="8 9" key="1">
    <citation type="submission" date="2020-07" db="EMBL/GenBank/DDBJ databases">
        <title>Sequencing the genomes of 1000 actinobacteria strains.</title>
        <authorList>
            <person name="Klenk H.-P."/>
        </authorList>
    </citation>
    <scope>NUCLEOTIDE SEQUENCE [LARGE SCALE GENOMIC DNA]</scope>
    <source>
        <strain evidence="8 9">DSM 22083</strain>
    </source>
</reference>
<dbReference type="InterPro" id="IPR020476">
    <property type="entry name" value="Nudix_hydrolase"/>
</dbReference>
<feature type="region of interest" description="Disordered" evidence="6">
    <location>
        <begin position="1"/>
        <end position="23"/>
    </location>
</feature>
<comment type="caution">
    <text evidence="8">The sequence shown here is derived from an EMBL/GenBank/DDBJ whole genome shotgun (WGS) entry which is preliminary data.</text>
</comment>
<organism evidence="8 9">
    <name type="scientific">Microlunatus parietis</name>
    <dbReference type="NCBI Taxonomy" id="682979"/>
    <lineage>
        <taxon>Bacteria</taxon>
        <taxon>Bacillati</taxon>
        <taxon>Actinomycetota</taxon>
        <taxon>Actinomycetes</taxon>
        <taxon>Propionibacteriales</taxon>
        <taxon>Propionibacteriaceae</taxon>
        <taxon>Microlunatus</taxon>
    </lineage>
</organism>
<feature type="compositionally biased region" description="Basic and acidic residues" evidence="6">
    <location>
        <begin position="1"/>
        <end position="17"/>
    </location>
</feature>
<name>A0A7Y9LE36_9ACTN</name>
<dbReference type="PROSITE" id="PS00893">
    <property type="entry name" value="NUDIX_BOX"/>
    <property type="match status" value="1"/>
</dbReference>
<protein>
    <submittedName>
        <fullName evidence="8">8-oxo-dGTP pyrophosphatase MutT (NUDIX family)</fullName>
    </submittedName>
</protein>
<dbReference type="GO" id="GO:0016787">
    <property type="term" value="F:hydrolase activity"/>
    <property type="evidence" value="ECO:0007669"/>
    <property type="project" value="UniProtKB-KW"/>
</dbReference>
<dbReference type="EMBL" id="JACCBU010000001">
    <property type="protein sequence ID" value="NYE73470.1"/>
    <property type="molecule type" value="Genomic_DNA"/>
</dbReference>
<dbReference type="Proteomes" id="UP000569914">
    <property type="component" value="Unassembled WGS sequence"/>
</dbReference>
<dbReference type="PANTHER" id="PTHR43046">
    <property type="entry name" value="GDP-MANNOSE MANNOSYL HYDROLASE"/>
    <property type="match status" value="1"/>
</dbReference>
<dbReference type="Pfam" id="PF00293">
    <property type="entry name" value="NUDIX"/>
    <property type="match status" value="1"/>
</dbReference>
<keyword evidence="4" id="KW-0460">Magnesium</keyword>
<evidence type="ECO:0000256" key="3">
    <source>
        <dbReference type="ARBA" id="ARBA00022801"/>
    </source>
</evidence>
<feature type="domain" description="Nudix hydrolase" evidence="7">
    <location>
        <begin position="21"/>
        <end position="165"/>
    </location>
</feature>
<dbReference type="InterPro" id="IPR015797">
    <property type="entry name" value="NUDIX_hydrolase-like_dom_sf"/>
</dbReference>